<proteinExistence type="predicted"/>
<gene>
    <name evidence="6" type="ORF">FA13DRAFT_1725507</name>
</gene>
<organism evidence="6 7">
    <name type="scientific">Coprinellus micaceus</name>
    <name type="common">Glistening ink-cap mushroom</name>
    <name type="synonym">Coprinus micaceus</name>
    <dbReference type="NCBI Taxonomy" id="71717"/>
    <lineage>
        <taxon>Eukaryota</taxon>
        <taxon>Fungi</taxon>
        <taxon>Dikarya</taxon>
        <taxon>Basidiomycota</taxon>
        <taxon>Agaricomycotina</taxon>
        <taxon>Agaricomycetes</taxon>
        <taxon>Agaricomycetidae</taxon>
        <taxon>Agaricales</taxon>
        <taxon>Agaricineae</taxon>
        <taxon>Psathyrellaceae</taxon>
        <taxon>Coprinellus</taxon>
    </lineage>
</organism>
<name>A0A4Y7TWD8_COPMI</name>
<dbReference type="Gene3D" id="6.10.140.2220">
    <property type="match status" value="1"/>
</dbReference>
<evidence type="ECO:0000313" key="6">
    <source>
        <dbReference type="EMBL" id="TEB37889.1"/>
    </source>
</evidence>
<dbReference type="PROSITE" id="PS50865">
    <property type="entry name" value="ZF_MYND_2"/>
    <property type="match status" value="1"/>
</dbReference>
<dbReference type="GO" id="GO:0008270">
    <property type="term" value="F:zinc ion binding"/>
    <property type="evidence" value="ECO:0007669"/>
    <property type="project" value="UniProtKB-KW"/>
</dbReference>
<comment type="caution">
    <text evidence="6">The sequence shown here is derived from an EMBL/GenBank/DDBJ whole genome shotgun (WGS) entry which is preliminary data.</text>
</comment>
<evidence type="ECO:0000256" key="2">
    <source>
        <dbReference type="ARBA" id="ARBA00022771"/>
    </source>
</evidence>
<accession>A0A4Y7TWD8</accession>
<dbReference type="EMBL" id="QPFP01000003">
    <property type="protein sequence ID" value="TEB37889.1"/>
    <property type="molecule type" value="Genomic_DNA"/>
</dbReference>
<evidence type="ECO:0000256" key="1">
    <source>
        <dbReference type="ARBA" id="ARBA00022723"/>
    </source>
</evidence>
<sequence length="707" mass="81075">MPPPKSARLGAETQRIDELVRGVEAGSLKHIRDINNAWPKGVHNIKRLLSVLFVHLDASKIPRFAPRQPVFREGTDPFNQAALIRECLCVLAGSDSIDDLNDSDCLEVVELFRSHLTDLLAALEFLAIYSPLLVGERPGLKDTLQFGNIIGASIVTKLFHYGRALFEAEEDHSSFEIMVPYVLKSWMRWICRMPLPYETKLTPKEYFFYEPLYMMLFSCFDDNIVFELMQDNIEAFDQKTLKRLIHSFTYRYVEWTTIHKPKDEAEVKQLNTRNLGHLTTIAGKLGASRRFHVALIRSELLPLSLTIGWEFRFASSIRPCGGSIATHIASEMLPQWHWPAWALVRSVPVLIKAGLLKFVVEDYLTIGLDQPKRWHDRDPLQDLFRIAHHPKIFEPLYAELKEIHGSPEWQKRLSKTIEDAIDKNTAVGTRMLMFGVFLRTHEDSYIRATRRHGYYSQCECIDHLKNPDRPGYLIPSECSQCRSIVYCSKKCQEMDWEALHKDECLFLRHVRIERELHGLWLSHKDRMRYLQFLELAYVDALVSEELGQARYVRPETTSEIKVYCLNTVTMPIGFEAFSVEELFSHKKGGELMFSGDRFRNVIQRGKELAVGNERIRILASVSGIGGDHWVTALGVYNLIRRPETIRKDDFPCYMLLASHVMVRSCGKPDQGVSDLYNNALASFRAAEAAEAAEAAQAAESQTRSQPP</sequence>
<dbReference type="AlphaFoldDB" id="A0A4Y7TWD8"/>
<protein>
    <recommendedName>
        <fullName evidence="5">MYND-type domain-containing protein</fullName>
    </recommendedName>
</protein>
<dbReference type="Proteomes" id="UP000298030">
    <property type="component" value="Unassembled WGS sequence"/>
</dbReference>
<evidence type="ECO:0000313" key="7">
    <source>
        <dbReference type="Proteomes" id="UP000298030"/>
    </source>
</evidence>
<feature type="domain" description="MYND-type" evidence="5">
    <location>
        <begin position="460"/>
        <end position="504"/>
    </location>
</feature>
<dbReference type="InterPro" id="IPR002893">
    <property type="entry name" value="Znf_MYND"/>
</dbReference>
<keyword evidence="3" id="KW-0862">Zinc</keyword>
<evidence type="ECO:0000256" key="4">
    <source>
        <dbReference type="PROSITE-ProRule" id="PRU00134"/>
    </source>
</evidence>
<evidence type="ECO:0000259" key="5">
    <source>
        <dbReference type="PROSITE" id="PS50865"/>
    </source>
</evidence>
<evidence type="ECO:0000256" key="3">
    <source>
        <dbReference type="ARBA" id="ARBA00022833"/>
    </source>
</evidence>
<reference evidence="6 7" key="1">
    <citation type="journal article" date="2019" name="Nat. Ecol. Evol.">
        <title>Megaphylogeny resolves global patterns of mushroom evolution.</title>
        <authorList>
            <person name="Varga T."/>
            <person name="Krizsan K."/>
            <person name="Foldi C."/>
            <person name="Dima B."/>
            <person name="Sanchez-Garcia M."/>
            <person name="Sanchez-Ramirez S."/>
            <person name="Szollosi G.J."/>
            <person name="Szarkandi J.G."/>
            <person name="Papp V."/>
            <person name="Albert L."/>
            <person name="Andreopoulos W."/>
            <person name="Angelini C."/>
            <person name="Antonin V."/>
            <person name="Barry K.W."/>
            <person name="Bougher N.L."/>
            <person name="Buchanan P."/>
            <person name="Buyck B."/>
            <person name="Bense V."/>
            <person name="Catcheside P."/>
            <person name="Chovatia M."/>
            <person name="Cooper J."/>
            <person name="Damon W."/>
            <person name="Desjardin D."/>
            <person name="Finy P."/>
            <person name="Geml J."/>
            <person name="Haridas S."/>
            <person name="Hughes K."/>
            <person name="Justo A."/>
            <person name="Karasinski D."/>
            <person name="Kautmanova I."/>
            <person name="Kiss B."/>
            <person name="Kocsube S."/>
            <person name="Kotiranta H."/>
            <person name="LaButti K.M."/>
            <person name="Lechner B.E."/>
            <person name="Liimatainen K."/>
            <person name="Lipzen A."/>
            <person name="Lukacs Z."/>
            <person name="Mihaltcheva S."/>
            <person name="Morgado L.N."/>
            <person name="Niskanen T."/>
            <person name="Noordeloos M.E."/>
            <person name="Ohm R.A."/>
            <person name="Ortiz-Santana B."/>
            <person name="Ovrebo C."/>
            <person name="Racz N."/>
            <person name="Riley R."/>
            <person name="Savchenko A."/>
            <person name="Shiryaev A."/>
            <person name="Soop K."/>
            <person name="Spirin V."/>
            <person name="Szebenyi C."/>
            <person name="Tomsovsky M."/>
            <person name="Tulloss R.E."/>
            <person name="Uehling J."/>
            <person name="Grigoriev I.V."/>
            <person name="Vagvolgyi C."/>
            <person name="Papp T."/>
            <person name="Martin F.M."/>
            <person name="Miettinen O."/>
            <person name="Hibbett D.S."/>
            <person name="Nagy L.G."/>
        </authorList>
    </citation>
    <scope>NUCLEOTIDE SEQUENCE [LARGE SCALE GENOMIC DNA]</scope>
    <source>
        <strain evidence="6 7">FP101781</strain>
    </source>
</reference>
<dbReference type="SUPFAM" id="SSF144232">
    <property type="entry name" value="HIT/MYND zinc finger-like"/>
    <property type="match status" value="1"/>
</dbReference>
<keyword evidence="1" id="KW-0479">Metal-binding</keyword>
<keyword evidence="2 4" id="KW-0863">Zinc-finger</keyword>
<dbReference type="OrthoDB" id="9922773at2759"/>
<dbReference type="Pfam" id="PF01753">
    <property type="entry name" value="zf-MYND"/>
    <property type="match status" value="1"/>
</dbReference>
<keyword evidence="7" id="KW-1185">Reference proteome</keyword>